<evidence type="ECO:0000313" key="3">
    <source>
        <dbReference type="Proteomes" id="UP001065322"/>
    </source>
</evidence>
<dbReference type="PROSITE" id="PS00409">
    <property type="entry name" value="PROKAR_NTER_METHYL"/>
    <property type="match status" value="1"/>
</dbReference>
<protein>
    <submittedName>
        <fullName evidence="2">Prepilin-type N-terminal cleavage/methylation domain-containing protein</fullName>
    </submittedName>
</protein>
<organism evidence="2 3">
    <name type="scientific">Thalassolituus hydrocarboniclasticus</name>
    <dbReference type="NCBI Taxonomy" id="2742796"/>
    <lineage>
        <taxon>Bacteria</taxon>
        <taxon>Pseudomonadati</taxon>
        <taxon>Pseudomonadota</taxon>
        <taxon>Gammaproteobacteria</taxon>
        <taxon>Oceanospirillales</taxon>
        <taxon>Oceanospirillaceae</taxon>
        <taxon>Thalassolituus</taxon>
    </lineage>
</organism>
<evidence type="ECO:0000259" key="1">
    <source>
        <dbReference type="Pfam" id="PF22150"/>
    </source>
</evidence>
<gene>
    <name evidence="2" type="ORF">HUF19_03965</name>
</gene>
<name>A0ABY6A8U0_9GAMM</name>
<dbReference type="NCBIfam" id="TIGR02532">
    <property type="entry name" value="IV_pilin_GFxxxE"/>
    <property type="match status" value="1"/>
</dbReference>
<reference evidence="3" key="1">
    <citation type="submission" date="2020-06" db="EMBL/GenBank/DDBJ databases">
        <title>Thalassolituus marinus alknpb1M-1, a hydrocarbon-degrading bacterium isolated from the deep-sea overlying water using an in-situ strategy from the South China Sea basin.</title>
        <authorList>
            <person name="Dong C."/>
            <person name="Chen Y."/>
            <person name="Shao Z."/>
        </authorList>
    </citation>
    <scope>NUCLEOTIDE SEQUENCE [LARGE SCALE GENOMIC DNA]</scope>
    <source>
        <strain evidence="3">alknpb1M-1</strain>
    </source>
</reference>
<dbReference type="EMBL" id="CP054475">
    <property type="protein sequence ID" value="UXD86651.1"/>
    <property type="molecule type" value="Genomic_DNA"/>
</dbReference>
<dbReference type="Pfam" id="PF07963">
    <property type="entry name" value="N_methyl"/>
    <property type="match status" value="1"/>
</dbReference>
<dbReference type="Proteomes" id="UP001065322">
    <property type="component" value="Chromosome"/>
</dbReference>
<keyword evidence="3" id="KW-1185">Reference proteome</keyword>
<accession>A0ABY6A8U0</accession>
<dbReference type="RefSeq" id="WP_260998597.1">
    <property type="nucleotide sequence ID" value="NZ_CP054475.1"/>
</dbReference>
<sequence>MLNPTKGFSLLEALVALAITSIALTGLGSLQIEANKSATDAGGKSQGIWILEDLANRMRFNNTAIASYDTAANPINCGNAPKVCASYNTGVARLTADPTCTTAELAAFDLWELQCGVGAAVPGSLTTRGSSVDFMPNPQLSVTVIGQQVTATVSWESTTERQDANGNRIYASNSPVTTVTRRASATSVFVP</sequence>
<dbReference type="InterPro" id="IPR012902">
    <property type="entry name" value="N_methyl_site"/>
</dbReference>
<proteinExistence type="predicted"/>
<dbReference type="Pfam" id="PF22150">
    <property type="entry name" value="Tt1218-like"/>
    <property type="match status" value="1"/>
</dbReference>
<feature type="domain" description="Type IV pilin Tt1218-like" evidence="1">
    <location>
        <begin position="30"/>
        <end position="111"/>
    </location>
</feature>
<evidence type="ECO:0000313" key="2">
    <source>
        <dbReference type="EMBL" id="UXD86651.1"/>
    </source>
</evidence>
<dbReference type="InterPro" id="IPR054402">
    <property type="entry name" value="Tt1218-like_dom"/>
</dbReference>